<dbReference type="Proteomes" id="UP001162992">
    <property type="component" value="Chromosome 13"/>
</dbReference>
<comment type="caution">
    <text evidence="1">The sequence shown here is derived from an EMBL/GenBank/DDBJ whole genome shotgun (WGS) entry which is preliminary data.</text>
</comment>
<accession>A0ACC2BW37</accession>
<name>A0ACC2BW37_DIPCM</name>
<dbReference type="EMBL" id="CM055104">
    <property type="protein sequence ID" value="KAJ7534000.1"/>
    <property type="molecule type" value="Genomic_DNA"/>
</dbReference>
<gene>
    <name evidence="1" type="ORF">O6H91_13G074900</name>
</gene>
<keyword evidence="2" id="KW-1185">Reference proteome</keyword>
<proteinExistence type="predicted"/>
<reference evidence="2" key="1">
    <citation type="journal article" date="2024" name="Proc. Natl. Acad. Sci. U.S.A.">
        <title>Extraordinary preservation of gene collinearity over three hundred million years revealed in homosporous lycophytes.</title>
        <authorList>
            <person name="Li C."/>
            <person name="Wickell D."/>
            <person name="Kuo L.Y."/>
            <person name="Chen X."/>
            <person name="Nie B."/>
            <person name="Liao X."/>
            <person name="Peng D."/>
            <person name="Ji J."/>
            <person name="Jenkins J."/>
            <person name="Williams M."/>
            <person name="Shu S."/>
            <person name="Plott C."/>
            <person name="Barry K."/>
            <person name="Rajasekar S."/>
            <person name="Grimwood J."/>
            <person name="Han X."/>
            <person name="Sun S."/>
            <person name="Hou Z."/>
            <person name="He W."/>
            <person name="Dai G."/>
            <person name="Sun C."/>
            <person name="Schmutz J."/>
            <person name="Leebens-Mack J.H."/>
            <person name="Li F.W."/>
            <person name="Wang L."/>
        </authorList>
    </citation>
    <scope>NUCLEOTIDE SEQUENCE [LARGE SCALE GENOMIC DNA]</scope>
    <source>
        <strain evidence="2">cv. PW_Plant_1</strain>
    </source>
</reference>
<evidence type="ECO:0000313" key="1">
    <source>
        <dbReference type="EMBL" id="KAJ7534000.1"/>
    </source>
</evidence>
<protein>
    <submittedName>
        <fullName evidence="1">Uncharacterized protein</fullName>
    </submittedName>
</protein>
<sequence>MRDEQELENMLLEVAGRPKGSEGKQPAKRRVLPPQESSSDDDDDDYHDYDGNSRYEDDGGNGRKGKGLKVPLKKRFDVDKDDEDREDGSQSDLSYGSDLYKDEEDRRVLEGMTELQREMILHDRAEQRENLLKKIRPSGSSLAQRDRNEGPPSSRMRSSVREPARSVKADALNALVARRQRAQDTDIRRRQESKGSREPEPSSSEEESEGESSSSRSRSRSREDKEDDEDNDDEVSKDEAGRSDGEGAASEDEERETDDEDNNLIRSITIRRSKLFKWFMEPFFEDVIRGCFVRIGIGTSSSGLSIYRLCLVKNVDAKEPEKLYKFENRMTYKYLNCTWGDDSTAARWQMTRISDQPPTDDEIKAWKRACSGRGITTAEILEKQEALSKANSFVYSAATVKQMLQEKKQAAARPSNIALEKDRLLKELALAESKGEQGEVERLQEKIRELEAYSMQHSLKNTKAERIEMMNRKNRIENFKNASELKPINPHAKAGEAGYDPFSRRWTRSQNYYKSDSSNAVKEGDEGKPEKEKAAEEVGVASKAGEKSTMLGNMHTLAEKGAKIFNLHDFDLPISLDFIEQLGGAQGAPLAFMERKRKLEARYGVRVENNDGRRHSLTLTVNDYKRRRGLL</sequence>
<evidence type="ECO:0000313" key="2">
    <source>
        <dbReference type="Proteomes" id="UP001162992"/>
    </source>
</evidence>
<organism evidence="1 2">
    <name type="scientific">Diphasiastrum complanatum</name>
    <name type="common">Issler's clubmoss</name>
    <name type="synonym">Lycopodium complanatum</name>
    <dbReference type="NCBI Taxonomy" id="34168"/>
    <lineage>
        <taxon>Eukaryota</taxon>
        <taxon>Viridiplantae</taxon>
        <taxon>Streptophyta</taxon>
        <taxon>Embryophyta</taxon>
        <taxon>Tracheophyta</taxon>
        <taxon>Lycopodiopsida</taxon>
        <taxon>Lycopodiales</taxon>
        <taxon>Lycopodiaceae</taxon>
        <taxon>Lycopodioideae</taxon>
        <taxon>Diphasiastrum</taxon>
    </lineage>
</organism>